<dbReference type="EMBL" id="MSIF01000002">
    <property type="protein sequence ID" value="OLF13133.1"/>
    <property type="molecule type" value="Genomic_DNA"/>
</dbReference>
<dbReference type="InterPro" id="IPR036237">
    <property type="entry name" value="Xyl_isomerase-like_sf"/>
</dbReference>
<comment type="caution">
    <text evidence="2">The sequence shown here is derived from an EMBL/GenBank/DDBJ whole genome shotgun (WGS) entry which is preliminary data.</text>
</comment>
<dbReference type="Gene3D" id="3.20.20.150">
    <property type="entry name" value="Divalent-metal-dependent TIM barrel enzymes"/>
    <property type="match status" value="1"/>
</dbReference>
<dbReference type="InterPro" id="IPR050312">
    <property type="entry name" value="IolE/XylAMocC-like"/>
</dbReference>
<dbReference type="RefSeq" id="WP_075132042.1">
    <property type="nucleotide sequence ID" value="NZ_MSIF01000002.1"/>
</dbReference>
<reference evidence="2 3" key="1">
    <citation type="submission" date="2016-12" db="EMBL/GenBank/DDBJ databases">
        <title>The draft genome sequence of Actinophytocola xinjiangensis.</title>
        <authorList>
            <person name="Wang W."/>
            <person name="Yuan L."/>
        </authorList>
    </citation>
    <scope>NUCLEOTIDE SEQUENCE [LARGE SCALE GENOMIC DNA]</scope>
    <source>
        <strain evidence="2 3">CGMCC 4.4663</strain>
    </source>
</reference>
<dbReference type="InterPro" id="IPR013022">
    <property type="entry name" value="Xyl_isomerase-like_TIM-brl"/>
</dbReference>
<protein>
    <submittedName>
        <fullName evidence="2">Xylose isomerase</fullName>
    </submittedName>
</protein>
<dbReference type="OrthoDB" id="9815124at2"/>
<keyword evidence="2" id="KW-0413">Isomerase</keyword>
<dbReference type="Pfam" id="PF01261">
    <property type="entry name" value="AP_endonuc_2"/>
    <property type="match status" value="1"/>
</dbReference>
<dbReference type="Proteomes" id="UP000185696">
    <property type="component" value="Unassembled WGS sequence"/>
</dbReference>
<sequence>MPEQPLTLAGIGDEAGAALTDQLAALSTLDWTAIELRSVGGVALADLDERTFAGVADAVAGLEVVCVDSRIGNWARTVTDPFGDDLAEFDVLARRCATLGCRYLRIMSYPNAGLGERDWRDRVVERVRVLAGRAERAGIVLLHENCSGWAGSHAERVLDLLDAVASPALALLFDTGNGIAHGYPALDLLREVVAHVAHVHVKDATGGGEHTVYTLPGDGDARVADCLGLLFDHGYRGALSLEPHLACVPHEGGGVAGDAADRFVAAGRALDGLVAGLFAGQRG</sequence>
<evidence type="ECO:0000313" key="2">
    <source>
        <dbReference type="EMBL" id="OLF13133.1"/>
    </source>
</evidence>
<dbReference type="GO" id="GO:0016853">
    <property type="term" value="F:isomerase activity"/>
    <property type="evidence" value="ECO:0007669"/>
    <property type="project" value="UniProtKB-KW"/>
</dbReference>
<evidence type="ECO:0000259" key="1">
    <source>
        <dbReference type="Pfam" id="PF01261"/>
    </source>
</evidence>
<accession>A0A7Z1B0F3</accession>
<feature type="domain" description="Xylose isomerase-like TIM barrel" evidence="1">
    <location>
        <begin position="24"/>
        <end position="244"/>
    </location>
</feature>
<proteinExistence type="predicted"/>
<keyword evidence="3" id="KW-1185">Reference proteome</keyword>
<organism evidence="2 3">
    <name type="scientific">Actinophytocola xinjiangensis</name>
    <dbReference type="NCBI Taxonomy" id="485602"/>
    <lineage>
        <taxon>Bacteria</taxon>
        <taxon>Bacillati</taxon>
        <taxon>Actinomycetota</taxon>
        <taxon>Actinomycetes</taxon>
        <taxon>Pseudonocardiales</taxon>
        <taxon>Pseudonocardiaceae</taxon>
    </lineage>
</organism>
<evidence type="ECO:0000313" key="3">
    <source>
        <dbReference type="Proteomes" id="UP000185696"/>
    </source>
</evidence>
<gene>
    <name evidence="2" type="ORF">BLA60_07860</name>
</gene>
<dbReference type="PANTHER" id="PTHR12110">
    <property type="entry name" value="HYDROXYPYRUVATE ISOMERASE"/>
    <property type="match status" value="1"/>
</dbReference>
<name>A0A7Z1B0F3_9PSEU</name>
<dbReference type="AlphaFoldDB" id="A0A7Z1B0F3"/>
<dbReference type="SUPFAM" id="SSF51658">
    <property type="entry name" value="Xylose isomerase-like"/>
    <property type="match status" value="1"/>
</dbReference>